<organism evidence="1 2">
    <name type="scientific">Alicyclobacillus acidocaldarius (strain Tc-4-1)</name>
    <name type="common">Bacillus acidocaldarius</name>
    <dbReference type="NCBI Taxonomy" id="1048834"/>
    <lineage>
        <taxon>Bacteria</taxon>
        <taxon>Bacillati</taxon>
        <taxon>Bacillota</taxon>
        <taxon>Bacilli</taxon>
        <taxon>Bacillales</taxon>
        <taxon>Alicyclobacillaceae</taxon>
        <taxon>Alicyclobacillus</taxon>
    </lineage>
</organism>
<gene>
    <name evidence="1" type="ordered locus">TC41_2662</name>
</gene>
<name>F8II77_ALIAT</name>
<dbReference type="EMBL" id="CP002902">
    <property type="protein sequence ID" value="AEJ44557.1"/>
    <property type="molecule type" value="Genomic_DNA"/>
</dbReference>
<proteinExistence type="predicted"/>
<dbReference type="Proteomes" id="UP000000292">
    <property type="component" value="Chromosome"/>
</dbReference>
<protein>
    <submittedName>
        <fullName evidence="1">Uncharacterized protein</fullName>
    </submittedName>
</protein>
<dbReference type="AlphaFoldDB" id="F8II77"/>
<dbReference type="HOGENOM" id="CLU_3195242_0_0_9"/>
<evidence type="ECO:0000313" key="2">
    <source>
        <dbReference type="Proteomes" id="UP000000292"/>
    </source>
</evidence>
<reference evidence="1 2" key="1">
    <citation type="journal article" date="2011" name="J. Bacteriol.">
        <title>Complete Genome Sequence of Alicyclobacillus acidocaldarius Strain Tc-4-1.</title>
        <authorList>
            <person name="Chen Y."/>
            <person name="He Y."/>
            <person name="Zhang B."/>
            <person name="Yang J."/>
            <person name="Li W."/>
            <person name="Dong Z."/>
            <person name="Hu S."/>
        </authorList>
    </citation>
    <scope>NUCLEOTIDE SEQUENCE [LARGE SCALE GENOMIC DNA]</scope>
    <source>
        <strain evidence="1 2">Tc-4-1</strain>
    </source>
</reference>
<evidence type="ECO:0000313" key="1">
    <source>
        <dbReference type="EMBL" id="AEJ44557.1"/>
    </source>
</evidence>
<sequence>MLEQHARFNAKGMNIFLLASVPIQPKRARTSLPSPLSYVSAPPTA</sequence>
<dbReference type="KEGG" id="aad:TC41_2662"/>
<accession>F8II77</accession>
<reference evidence="2" key="2">
    <citation type="submission" date="2011-06" db="EMBL/GenBank/DDBJ databases">
        <title>The complete genome sequence of Alicyclobacillus acidocaldarius sp. Tc-4-1.</title>
        <authorList>
            <person name="Chen Y."/>
            <person name="He Y."/>
            <person name="Dong Z."/>
            <person name="Hu S."/>
        </authorList>
    </citation>
    <scope>NUCLEOTIDE SEQUENCE [LARGE SCALE GENOMIC DNA]</scope>
    <source>
        <strain evidence="2">Tc-4-1</strain>
    </source>
</reference>